<dbReference type="AlphaFoldDB" id="A0A0A0KDL7"/>
<name>A0A0A0KDL7_CUCSA</name>
<reference evidence="2 3" key="4">
    <citation type="journal article" date="2011" name="BMC Genomics">
        <title>RNA-Seq improves annotation of protein-coding genes in the cucumber genome.</title>
        <authorList>
            <person name="Li Z."/>
            <person name="Zhang Z."/>
            <person name="Yan P."/>
            <person name="Huang S."/>
            <person name="Fei Z."/>
            <person name="Lin K."/>
        </authorList>
    </citation>
    <scope>NUCLEOTIDE SEQUENCE [LARGE SCALE GENOMIC DNA]</scope>
    <source>
        <strain evidence="3">cv. 9930</strain>
    </source>
</reference>
<reference evidence="2 3" key="2">
    <citation type="journal article" date="2009" name="PLoS ONE">
        <title>An integrated genetic and cytogenetic map of the cucumber genome.</title>
        <authorList>
            <person name="Ren Y."/>
            <person name="Zhang Z."/>
            <person name="Liu J."/>
            <person name="Staub J.E."/>
            <person name="Han Y."/>
            <person name="Cheng Z."/>
            <person name="Li X."/>
            <person name="Lu J."/>
            <person name="Miao H."/>
            <person name="Kang H."/>
            <person name="Xie B."/>
            <person name="Gu X."/>
            <person name="Wang X."/>
            <person name="Du Y."/>
            <person name="Jin W."/>
            <person name="Huang S."/>
        </authorList>
    </citation>
    <scope>NUCLEOTIDE SEQUENCE [LARGE SCALE GENOMIC DNA]</scope>
    <source>
        <strain evidence="3">cv. 9930</strain>
    </source>
</reference>
<reference evidence="2 3" key="1">
    <citation type="journal article" date="2009" name="Nat. Genet.">
        <title>The genome of the cucumber, Cucumis sativus L.</title>
        <authorList>
            <person name="Huang S."/>
            <person name="Li R."/>
            <person name="Zhang Z."/>
            <person name="Li L."/>
            <person name="Gu X."/>
            <person name="Fan W."/>
            <person name="Lucas W.J."/>
            <person name="Wang X."/>
            <person name="Xie B."/>
            <person name="Ni P."/>
            <person name="Ren Y."/>
            <person name="Zhu H."/>
            <person name="Li J."/>
            <person name="Lin K."/>
            <person name="Jin W."/>
            <person name="Fei Z."/>
            <person name="Li G."/>
            <person name="Staub J."/>
            <person name="Kilian A."/>
            <person name="van der Vossen E.A."/>
            <person name="Wu Y."/>
            <person name="Guo J."/>
            <person name="He J."/>
            <person name="Jia Z."/>
            <person name="Ren Y."/>
            <person name="Tian G."/>
            <person name="Lu Y."/>
            <person name="Ruan J."/>
            <person name="Qian W."/>
            <person name="Wang M."/>
            <person name="Huang Q."/>
            <person name="Li B."/>
            <person name="Xuan Z."/>
            <person name="Cao J."/>
            <person name="Asan"/>
            <person name="Wu Z."/>
            <person name="Zhang J."/>
            <person name="Cai Q."/>
            <person name="Bai Y."/>
            <person name="Zhao B."/>
            <person name="Han Y."/>
            <person name="Li Y."/>
            <person name="Li X."/>
            <person name="Wang S."/>
            <person name="Shi Q."/>
            <person name="Liu S."/>
            <person name="Cho W.K."/>
            <person name="Kim J.Y."/>
            <person name="Xu Y."/>
            <person name="Heller-Uszynska K."/>
            <person name="Miao H."/>
            <person name="Cheng Z."/>
            <person name="Zhang S."/>
            <person name="Wu J."/>
            <person name="Yang Y."/>
            <person name="Kang H."/>
            <person name="Li M."/>
            <person name="Liang H."/>
            <person name="Ren X."/>
            <person name="Shi Z."/>
            <person name="Wen M."/>
            <person name="Jian M."/>
            <person name="Yang H."/>
            <person name="Zhang G."/>
            <person name="Yang Z."/>
            <person name="Chen R."/>
            <person name="Liu S."/>
            <person name="Li J."/>
            <person name="Ma L."/>
            <person name="Liu H."/>
            <person name="Zhou Y."/>
            <person name="Zhao J."/>
            <person name="Fang X."/>
            <person name="Li G."/>
            <person name="Fang L."/>
            <person name="Li Y."/>
            <person name="Liu D."/>
            <person name="Zheng H."/>
            <person name="Zhang Y."/>
            <person name="Qin N."/>
            <person name="Li Z."/>
            <person name="Yang G."/>
            <person name="Yang S."/>
            <person name="Bolund L."/>
            <person name="Kristiansen K."/>
            <person name="Zheng H."/>
            <person name="Li S."/>
            <person name="Zhang X."/>
            <person name="Yang H."/>
            <person name="Wang J."/>
            <person name="Sun R."/>
            <person name="Zhang B."/>
            <person name="Jiang S."/>
            <person name="Wang J."/>
            <person name="Du Y."/>
            <person name="Li S."/>
        </authorList>
    </citation>
    <scope>NUCLEOTIDE SEQUENCE [LARGE SCALE GENOMIC DNA]</scope>
    <source>
        <strain evidence="3">cv. 9930</strain>
    </source>
</reference>
<dbReference type="EMBL" id="CM002927">
    <property type="protein sequence ID" value="KGN45876.1"/>
    <property type="molecule type" value="Genomic_DNA"/>
</dbReference>
<accession>A0A0A0KDL7</accession>
<sequence>MKIRAKKGMNLRSERVNAGEMNPRITGLDNETLEKVNPRSKKCMIVSRRWWKSQVYHETLVKRISSLGDERIPSSVEEL</sequence>
<organism evidence="2 3">
    <name type="scientific">Cucumis sativus</name>
    <name type="common">Cucumber</name>
    <dbReference type="NCBI Taxonomy" id="3659"/>
    <lineage>
        <taxon>Eukaryota</taxon>
        <taxon>Viridiplantae</taxon>
        <taxon>Streptophyta</taxon>
        <taxon>Embryophyta</taxon>
        <taxon>Tracheophyta</taxon>
        <taxon>Spermatophyta</taxon>
        <taxon>Magnoliopsida</taxon>
        <taxon>eudicotyledons</taxon>
        <taxon>Gunneridae</taxon>
        <taxon>Pentapetalae</taxon>
        <taxon>rosids</taxon>
        <taxon>fabids</taxon>
        <taxon>Cucurbitales</taxon>
        <taxon>Cucurbitaceae</taxon>
        <taxon>Benincaseae</taxon>
        <taxon>Cucumis</taxon>
    </lineage>
</organism>
<keyword evidence="3" id="KW-1185">Reference proteome</keyword>
<evidence type="ECO:0000313" key="3">
    <source>
        <dbReference type="Proteomes" id="UP000029981"/>
    </source>
</evidence>
<dbReference type="Gramene" id="KGN45876">
    <property type="protein sequence ID" value="KGN45876"/>
    <property type="gene ID" value="Csa_6G016940"/>
</dbReference>
<evidence type="ECO:0000256" key="1">
    <source>
        <dbReference type="SAM" id="MobiDB-lite"/>
    </source>
</evidence>
<reference evidence="2 3" key="3">
    <citation type="journal article" date="2010" name="BMC Genomics">
        <title>Transcriptome sequencing and comparative analysis of cucumber flowers with different sex types.</title>
        <authorList>
            <person name="Guo S."/>
            <person name="Zheng Y."/>
            <person name="Joung J.G."/>
            <person name="Liu S."/>
            <person name="Zhang Z."/>
            <person name="Crasta O.R."/>
            <person name="Sobral B.W."/>
            <person name="Xu Y."/>
            <person name="Huang S."/>
            <person name="Fei Z."/>
        </authorList>
    </citation>
    <scope>NUCLEOTIDE SEQUENCE [LARGE SCALE GENOMIC DNA]</scope>
    <source>
        <strain evidence="3">cv. 9930</strain>
    </source>
</reference>
<dbReference type="Proteomes" id="UP000029981">
    <property type="component" value="Chromosome 6"/>
</dbReference>
<feature type="region of interest" description="Disordered" evidence="1">
    <location>
        <begin position="1"/>
        <end position="25"/>
    </location>
</feature>
<proteinExistence type="predicted"/>
<protein>
    <submittedName>
        <fullName evidence="2">Uncharacterized protein</fullName>
    </submittedName>
</protein>
<gene>
    <name evidence="2" type="ORF">Csa_6G016940</name>
</gene>
<evidence type="ECO:0000313" key="2">
    <source>
        <dbReference type="EMBL" id="KGN45876.1"/>
    </source>
</evidence>